<evidence type="ECO:0000313" key="10">
    <source>
        <dbReference type="RefSeq" id="XP_010909752.1"/>
    </source>
</evidence>
<dbReference type="GO" id="GO:0009909">
    <property type="term" value="P:regulation of flower development"/>
    <property type="evidence" value="ECO:0007669"/>
    <property type="project" value="UniProtKB-ARBA"/>
</dbReference>
<keyword evidence="2" id="KW-0805">Transcription regulation</keyword>
<dbReference type="PANTHER" id="PTHR32467:SF97">
    <property type="entry name" value="ETHYLENE-RESPONSIVE TRANSCRIPTION FACTOR WRI1"/>
    <property type="match status" value="1"/>
</dbReference>
<evidence type="ECO:0000259" key="8">
    <source>
        <dbReference type="PROSITE" id="PS51032"/>
    </source>
</evidence>
<dbReference type="GO" id="GO:0003677">
    <property type="term" value="F:DNA binding"/>
    <property type="evidence" value="ECO:0007669"/>
    <property type="project" value="UniProtKB-KW"/>
</dbReference>
<organism evidence="9 10">
    <name type="scientific">Elaeis guineensis var. tenera</name>
    <name type="common">Oil palm</name>
    <dbReference type="NCBI Taxonomy" id="51953"/>
    <lineage>
        <taxon>Eukaryota</taxon>
        <taxon>Viridiplantae</taxon>
        <taxon>Streptophyta</taxon>
        <taxon>Embryophyta</taxon>
        <taxon>Tracheophyta</taxon>
        <taxon>Spermatophyta</taxon>
        <taxon>Magnoliopsida</taxon>
        <taxon>Liliopsida</taxon>
        <taxon>Arecaceae</taxon>
        <taxon>Arecoideae</taxon>
        <taxon>Cocoseae</taxon>
        <taxon>Elaeidinae</taxon>
        <taxon>Elaeis</taxon>
    </lineage>
</organism>
<evidence type="ECO:0000256" key="3">
    <source>
        <dbReference type="ARBA" id="ARBA00023125"/>
    </source>
</evidence>
<reference evidence="10" key="1">
    <citation type="submission" date="2025-08" db="UniProtKB">
        <authorList>
            <consortium name="RefSeq"/>
        </authorList>
    </citation>
    <scope>IDENTIFICATION</scope>
</reference>
<feature type="region of interest" description="Disordered" evidence="7">
    <location>
        <begin position="36"/>
        <end position="61"/>
    </location>
</feature>
<dbReference type="AlphaFoldDB" id="A0A6I9QHP1"/>
<evidence type="ECO:0000313" key="9">
    <source>
        <dbReference type="Proteomes" id="UP000504607"/>
    </source>
</evidence>
<feature type="domain" description="AP2/ERF" evidence="8">
    <location>
        <begin position="166"/>
        <end position="224"/>
    </location>
</feature>
<proteinExistence type="inferred from homology"/>
<evidence type="ECO:0000256" key="1">
    <source>
        <dbReference type="ARBA" id="ARBA00004123"/>
    </source>
</evidence>
<dbReference type="InterPro" id="IPR001471">
    <property type="entry name" value="AP2/ERF_dom"/>
</dbReference>
<evidence type="ECO:0000256" key="5">
    <source>
        <dbReference type="ARBA" id="ARBA00023242"/>
    </source>
</evidence>
<dbReference type="Proteomes" id="UP000504607">
    <property type="component" value="Unplaced"/>
</dbReference>
<sequence>MNSPAPLPPSSPYSSKFPCGSHALSFMASVSTIHHCGPRNKTNQRPLRSNDSHLKKEKGKRTSIYRGVTRHKWTGKYEAHIWDKDFRHHHRNKKGKQVFLGVYNDEEAAAHAYDLAALKYLGSGTVLNFPEITYLNECQEMQSMSKNDYVAYIRRNSNGFTRGASKYRGVARHHSSRRWEARIHDAHDNKNLFLGTFETQEEAAKAYDLAVINYRGSDALTNFPISNYLSEHPTSSQQLPVPKSA</sequence>
<comment type="similarity">
    <text evidence="6">Belongs to the AP2/ERF transcription factor family. AP2 subfamily.</text>
</comment>
<dbReference type="InParanoid" id="A0A6I9QHP1"/>
<keyword evidence="5" id="KW-0539">Nucleus</keyword>
<dbReference type="PROSITE" id="PS51032">
    <property type="entry name" value="AP2_ERF"/>
    <property type="match status" value="2"/>
</dbReference>
<feature type="domain" description="AP2/ERF" evidence="8">
    <location>
        <begin position="64"/>
        <end position="130"/>
    </location>
</feature>
<dbReference type="GO" id="GO:0003700">
    <property type="term" value="F:DNA-binding transcription factor activity"/>
    <property type="evidence" value="ECO:0007669"/>
    <property type="project" value="InterPro"/>
</dbReference>
<dbReference type="GO" id="GO:0005634">
    <property type="term" value="C:nucleus"/>
    <property type="evidence" value="ECO:0007669"/>
    <property type="project" value="UniProtKB-SubCell"/>
</dbReference>
<dbReference type="InterPro" id="IPR016177">
    <property type="entry name" value="DNA-bd_dom_sf"/>
</dbReference>
<accession>A0A6I9QHP1</accession>
<dbReference type="PRINTS" id="PR00367">
    <property type="entry name" value="ETHRSPELEMNT"/>
</dbReference>
<dbReference type="Pfam" id="PF00847">
    <property type="entry name" value="AP2"/>
    <property type="match status" value="2"/>
</dbReference>
<dbReference type="Gene3D" id="3.30.730.10">
    <property type="entry name" value="AP2/ERF domain"/>
    <property type="match status" value="2"/>
</dbReference>
<dbReference type="SMART" id="SM00380">
    <property type="entry name" value="AP2"/>
    <property type="match status" value="2"/>
</dbReference>
<dbReference type="RefSeq" id="XP_010909752.1">
    <property type="nucleotide sequence ID" value="XM_010911450.3"/>
</dbReference>
<dbReference type="CDD" id="cd00018">
    <property type="entry name" value="AP2"/>
    <property type="match status" value="1"/>
</dbReference>
<name>A0A6I9QHP1_ELAGV</name>
<comment type="subcellular location">
    <subcellularLocation>
        <location evidence="1">Nucleus</location>
    </subcellularLocation>
</comment>
<evidence type="ECO:0000256" key="2">
    <source>
        <dbReference type="ARBA" id="ARBA00023015"/>
    </source>
</evidence>
<protein>
    <submittedName>
        <fullName evidence="10">Ethylene-responsive transcription factor WRI1 isoform X1</fullName>
    </submittedName>
</protein>
<keyword evidence="3" id="KW-0238">DNA-binding</keyword>
<dbReference type="OrthoDB" id="207175at2759"/>
<evidence type="ECO:0000256" key="4">
    <source>
        <dbReference type="ARBA" id="ARBA00023163"/>
    </source>
</evidence>
<keyword evidence="9" id="KW-1185">Reference proteome</keyword>
<gene>
    <name evidence="10" type="primary">LOC105035760</name>
</gene>
<keyword evidence="4" id="KW-0804">Transcription</keyword>
<dbReference type="FunFam" id="3.30.730.10:FF:000004">
    <property type="entry name" value="AP2-like ethylene-responsive transcription factor"/>
    <property type="match status" value="1"/>
</dbReference>
<dbReference type="InterPro" id="IPR036955">
    <property type="entry name" value="AP2/ERF_dom_sf"/>
</dbReference>
<dbReference type="SUPFAM" id="SSF54171">
    <property type="entry name" value="DNA-binding domain"/>
    <property type="match status" value="2"/>
</dbReference>
<evidence type="ECO:0000256" key="7">
    <source>
        <dbReference type="SAM" id="MobiDB-lite"/>
    </source>
</evidence>
<dbReference type="PANTHER" id="PTHR32467">
    <property type="entry name" value="AP2-LIKE ETHYLENE-RESPONSIVE TRANSCRIPTION FACTOR"/>
    <property type="match status" value="1"/>
</dbReference>
<evidence type="ECO:0000256" key="6">
    <source>
        <dbReference type="ARBA" id="ARBA00037973"/>
    </source>
</evidence>